<proteinExistence type="inferred from homology"/>
<evidence type="ECO:0000256" key="4">
    <source>
        <dbReference type="HAMAP-Rule" id="MF_00922"/>
    </source>
</evidence>
<feature type="signal peptide" evidence="5">
    <location>
        <begin position="1"/>
        <end position="26"/>
    </location>
</feature>
<evidence type="ECO:0000313" key="8">
    <source>
        <dbReference type="Proteomes" id="UP001449178"/>
    </source>
</evidence>
<evidence type="ECO:0000256" key="2">
    <source>
        <dbReference type="ARBA" id="ARBA00023136"/>
    </source>
</evidence>
<dbReference type="Pfam" id="PF13525">
    <property type="entry name" value="YfiO"/>
    <property type="match status" value="1"/>
</dbReference>
<dbReference type="NCBIfam" id="TIGR03302">
    <property type="entry name" value="OM_YfiO"/>
    <property type="match status" value="1"/>
</dbReference>
<evidence type="ECO:0000313" key="7">
    <source>
        <dbReference type="EMBL" id="WZW88777.1"/>
    </source>
</evidence>
<keyword evidence="1 4" id="KW-0732">Signal</keyword>
<reference evidence="7 8" key="1">
    <citation type="submission" date="2024-03" db="EMBL/GenBank/DDBJ databases">
        <title>Complete Genome Sequence and Annotation of Ignatzschineria larvae DSM 13226.</title>
        <authorList>
            <person name="Cantrell E."/>
            <person name="Burcham Z.M."/>
        </authorList>
    </citation>
    <scope>NUCLEOTIDE SEQUENCE [LARGE SCALE GENOMIC DNA]</scope>
    <source>
        <strain evidence="7 8">DSM 13226</strain>
    </source>
</reference>
<comment type="subunit">
    <text evidence="4">Part of the Bam complex.</text>
</comment>
<keyword evidence="3 4" id="KW-0998">Cell outer membrane</keyword>
<dbReference type="RefSeq" id="WP_245601178.1">
    <property type="nucleotide sequence ID" value="NZ_CP150637.1"/>
</dbReference>
<dbReference type="InterPro" id="IPR011990">
    <property type="entry name" value="TPR-like_helical_dom_sf"/>
</dbReference>
<dbReference type="HAMAP" id="MF_00922">
    <property type="entry name" value="OM_assembly_BamD"/>
    <property type="match status" value="1"/>
</dbReference>
<name>A0ABZ3C311_9GAMM</name>
<evidence type="ECO:0000256" key="5">
    <source>
        <dbReference type="SAM" id="SignalP"/>
    </source>
</evidence>
<accession>A0ABZ3C311</accession>
<evidence type="ECO:0000256" key="3">
    <source>
        <dbReference type="ARBA" id="ARBA00023237"/>
    </source>
</evidence>
<dbReference type="InterPro" id="IPR017689">
    <property type="entry name" value="BamD"/>
</dbReference>
<gene>
    <name evidence="4" type="primary">bamD</name>
    <name evidence="7" type="ORF">WMO13_05140</name>
</gene>
<dbReference type="InterPro" id="IPR039565">
    <property type="entry name" value="BamD-like"/>
</dbReference>
<comment type="similarity">
    <text evidence="4">Belongs to the BamD family.</text>
</comment>
<evidence type="ECO:0000256" key="1">
    <source>
        <dbReference type="ARBA" id="ARBA00022729"/>
    </source>
</evidence>
<feature type="domain" description="Outer membrane lipoprotein BamD-like" evidence="6">
    <location>
        <begin position="36"/>
        <end position="239"/>
    </location>
</feature>
<keyword evidence="8" id="KW-1185">Reference proteome</keyword>
<evidence type="ECO:0000259" key="6">
    <source>
        <dbReference type="Pfam" id="PF13525"/>
    </source>
</evidence>
<dbReference type="PROSITE" id="PS51257">
    <property type="entry name" value="PROKAR_LIPOPROTEIN"/>
    <property type="match status" value="1"/>
</dbReference>
<protein>
    <recommendedName>
        <fullName evidence="4">Outer membrane protein assembly factor BamD</fullName>
    </recommendedName>
</protein>
<dbReference type="Gene3D" id="1.25.40.10">
    <property type="entry name" value="Tetratricopeptide repeat domain"/>
    <property type="match status" value="1"/>
</dbReference>
<keyword evidence="4" id="KW-0564">Palmitate</keyword>
<feature type="chain" id="PRO_5045506876" description="Outer membrane protein assembly factor BamD" evidence="5">
    <location>
        <begin position="27"/>
        <end position="278"/>
    </location>
</feature>
<keyword evidence="4" id="KW-0449">Lipoprotein</keyword>
<comment type="function">
    <text evidence="4">Part of the outer membrane protein assembly complex, which is involved in assembly and insertion of beta-barrel proteins into the outer membrane.</text>
</comment>
<sequence length="278" mass="31873">MKAKRLKIFMVLAVAGVLTACGSSSATKDDKYYGMTGQQLLDEGNKNLEGASYEIAVQHYEAIEARFPHTRLAQQAKLNKIYANYHDRQFDQALKGIDEFIRLYPNHENIDYLYYIQGLINFDRARSILDKILPPDRSKVDQKQMRDSLASFLVIVEKYPDGEYAEDAAKRIIYLRNLLAEAEIHKANFYLDRHAYVGAINRAQYVLDHYDATTSVSTALYIQGKAYQALGLPELAQKSIDVLRYNFPYDARLKEFGYKNTPEIPADSEVVEVVEYEQ</sequence>
<dbReference type="Proteomes" id="UP001449178">
    <property type="component" value="Chromosome"/>
</dbReference>
<dbReference type="CDD" id="cd15830">
    <property type="entry name" value="BamD"/>
    <property type="match status" value="1"/>
</dbReference>
<keyword evidence="2 4" id="KW-0472">Membrane</keyword>
<comment type="subcellular location">
    <subcellularLocation>
        <location evidence="4">Cell outer membrane</location>
        <topology evidence="4">Lipid-anchor</topology>
    </subcellularLocation>
</comment>
<organism evidence="7 8">
    <name type="scientific">Ignatzschineria larvae DSM 13226</name>
    <dbReference type="NCBI Taxonomy" id="1111732"/>
    <lineage>
        <taxon>Bacteria</taxon>
        <taxon>Pseudomonadati</taxon>
        <taxon>Pseudomonadota</taxon>
        <taxon>Gammaproteobacteria</taxon>
        <taxon>Cardiobacteriales</taxon>
        <taxon>Ignatzschineriaceae</taxon>
        <taxon>Ignatzschineria</taxon>
    </lineage>
</organism>
<dbReference type="EMBL" id="CP150637">
    <property type="protein sequence ID" value="WZW88777.1"/>
    <property type="molecule type" value="Genomic_DNA"/>
</dbReference>